<feature type="compositionally biased region" description="Basic and acidic residues" evidence="2">
    <location>
        <begin position="15"/>
        <end position="29"/>
    </location>
</feature>
<evidence type="ECO:0000313" key="5">
    <source>
        <dbReference type="Proteomes" id="UP000791440"/>
    </source>
</evidence>
<dbReference type="Gene3D" id="1.10.150.50">
    <property type="entry name" value="Transcription Factor, Ets-1"/>
    <property type="match status" value="1"/>
</dbReference>
<comment type="caution">
    <text evidence="4">The sequence shown here is derived from an EMBL/GenBank/DDBJ whole genome shotgun (WGS) entry which is preliminary data.</text>
</comment>
<protein>
    <recommendedName>
        <fullName evidence="3">SAM domain-containing protein</fullName>
    </recommendedName>
</protein>
<feature type="compositionally biased region" description="Basic and acidic residues" evidence="2">
    <location>
        <begin position="1223"/>
        <end position="1237"/>
    </location>
</feature>
<feature type="compositionally biased region" description="Polar residues" evidence="2">
    <location>
        <begin position="138"/>
        <end position="152"/>
    </location>
</feature>
<dbReference type="EMBL" id="JH668419">
    <property type="protein sequence ID" value="KAG6452158.1"/>
    <property type="molecule type" value="Genomic_DNA"/>
</dbReference>
<feature type="region of interest" description="Disordered" evidence="2">
    <location>
        <begin position="194"/>
        <end position="220"/>
    </location>
</feature>
<feature type="domain" description="SAM" evidence="3">
    <location>
        <begin position="1308"/>
        <end position="1372"/>
    </location>
</feature>
<evidence type="ECO:0000313" key="4">
    <source>
        <dbReference type="EMBL" id="KAG6452158.1"/>
    </source>
</evidence>
<feature type="region of interest" description="Disordered" evidence="2">
    <location>
        <begin position="1154"/>
        <end position="1183"/>
    </location>
</feature>
<feature type="coiled-coil region" evidence="1">
    <location>
        <begin position="226"/>
        <end position="310"/>
    </location>
</feature>
<feature type="compositionally biased region" description="Low complexity" evidence="2">
    <location>
        <begin position="1070"/>
        <end position="1097"/>
    </location>
</feature>
<dbReference type="Proteomes" id="UP000791440">
    <property type="component" value="Unassembled WGS sequence"/>
</dbReference>
<accession>A0A921Z6D6</accession>
<feature type="compositionally biased region" description="Low complexity" evidence="2">
    <location>
        <begin position="64"/>
        <end position="78"/>
    </location>
</feature>
<feature type="compositionally biased region" description="Polar residues" evidence="2">
    <location>
        <begin position="1259"/>
        <end position="1276"/>
    </location>
</feature>
<dbReference type="CDD" id="cd09577">
    <property type="entry name" value="SAM_Ph1_2_3"/>
    <property type="match status" value="1"/>
</dbReference>
<feature type="compositionally biased region" description="Basic and acidic residues" evidence="2">
    <location>
        <begin position="79"/>
        <end position="88"/>
    </location>
</feature>
<feature type="region of interest" description="Disordered" evidence="2">
    <location>
        <begin position="15"/>
        <end position="88"/>
    </location>
</feature>
<dbReference type="InterPro" id="IPR001660">
    <property type="entry name" value="SAM"/>
</dbReference>
<dbReference type="Pfam" id="PF00536">
    <property type="entry name" value="SAM_1"/>
    <property type="match status" value="1"/>
</dbReference>
<dbReference type="OrthoDB" id="2390104at2759"/>
<feature type="compositionally biased region" description="Basic and acidic residues" evidence="2">
    <location>
        <begin position="202"/>
        <end position="220"/>
    </location>
</feature>
<sequence>MERCSYGFYTKRSEILDNAQKKKDQEKEPQGSSYQQQISKPDKQLHSSELQSVNVPVTQHVPAQQLLSPSHSSNQSAQSKDDSKDKTIKVANSTTITLIENGNLNSDKDKDNNYHKNYFTLEPKIDKKDECNKNSITITKTIPKQSPGNNQADKSKTQIKPAKRPLQYLETLAEKAGITFEDKYEAANTLLALDKQNNANRRPPELKQPKSEPENHNQNDEFRYRNQKEEDDKLQIQQQIIQQQQQQQLQQLQQQQQLQHLQQQQLQQFQQQALQRQHQHLQQHIKNQQEELLQKQFQQQQQQQQQQKSELLQVAQQPEQQQKFLQPVHTQQFNVPGIGEINLSFLASPQSNVNLLFDKNQKAGMSGEIKQQQIVDGQSQVVQQMSMAQHEASQQHHQTVTVVSSMPSNMAPHQQQTGGGIQQQANAGISTMPPLQSLPSNTQHPQQISAEWGHSRVQVIQQPLPNNAYLQQLYNAQGPLIMPGNIALHPSINSQQIQVIAAGKPFQGNQLAPHMLTTQGKQVLQGQAAPFPGYTTIPAIPTTQNQTFVFSPLGVINSQPSILPAHSQPTVSGINQQQKQNDLHKCGGKVSGGKAGGAQTVPVAAQCVQVSQPVLGAQQPAQAQIISPLQAGGQPMQFAPWQISGALPQVWAGGLQAGTLPAGGLIAPNPIFIRGTQPDAPPSMFIQHSPQNNIQHNNASVACATASTTKPRASSDGMTKAQRPLSNILPSGGIRPASSVSTQTNANQSQGQTKHRGKPGVRSPAPASKQDAANQTNKMQHQLQQPKQQLLVMNSSGQMTQITSVQEKQPINKSIQQQAIMQQQAMQVTIQQQQQAQQQQQQAQQQQQQQQQAQQQLIHQQQTQQMVQHYQQGMSLGMQQGTLPVGSVAQTLPMTGLPQTISMVQQIHPISAMGQAGTLVGQINTNQAQQNAPLTQVQTLQPQTQTLVGSGLVQTSVGMAVQQQANLSHTTPMQTVSANNLSSPQLTLQAAQGTVGLLAAPVQGSVLPLQPPATLVAHVKTEDDKSQLAAQAPLVQQIAPQQIVSAESTTEAASTTTVFSSAPAVSSVTTVSTADASISTSTSSVGPTPTSESSKSSSSKEESAPAESASTPATASTAPVPSSAQQTTPLAPQVVTTVASSTSSSSTMTAAITAPVSSGTSTSLFKSTQCTPRNISQPTVHDKGLPKAMVKPNILTHVIEGYVIQEAGEPFAVSKPVTANRPLREWAADKEQDKENKLPSTDEPPRKKQMLEGGASLARISSSNDSAVENTTTISAKDSAPTPMEVADSAPAASEATPQPKIPNANKWSVAEVCDFIRNIPGCAGYADEFLMQEVDGEALLLIRPEHLVMALSMKLGPALKIVACIDSLRPESEQTTHEHD</sequence>
<feature type="compositionally biased region" description="Polar residues" evidence="2">
    <location>
        <begin position="738"/>
        <end position="752"/>
    </location>
</feature>
<evidence type="ECO:0000256" key="1">
    <source>
        <dbReference type="SAM" id="Coils"/>
    </source>
</evidence>
<feature type="region of interest" description="Disordered" evidence="2">
    <location>
        <begin position="705"/>
        <end position="785"/>
    </location>
</feature>
<dbReference type="InterPro" id="IPR013761">
    <property type="entry name" value="SAM/pointed_sf"/>
</dbReference>
<proteinExistence type="predicted"/>
<evidence type="ECO:0000256" key="2">
    <source>
        <dbReference type="SAM" id="MobiDB-lite"/>
    </source>
</evidence>
<reference evidence="4" key="1">
    <citation type="journal article" date="2016" name="Insect Biochem. Mol. Biol.">
        <title>Multifaceted biological insights from a draft genome sequence of the tobacco hornworm moth, Manduca sexta.</title>
        <authorList>
            <person name="Kanost M.R."/>
            <person name="Arrese E.L."/>
            <person name="Cao X."/>
            <person name="Chen Y.R."/>
            <person name="Chellapilla S."/>
            <person name="Goldsmith M.R."/>
            <person name="Grosse-Wilde E."/>
            <person name="Heckel D.G."/>
            <person name="Herndon N."/>
            <person name="Jiang H."/>
            <person name="Papanicolaou A."/>
            <person name="Qu J."/>
            <person name="Soulages J.L."/>
            <person name="Vogel H."/>
            <person name="Walters J."/>
            <person name="Waterhouse R.M."/>
            <person name="Ahn S.J."/>
            <person name="Almeida F.C."/>
            <person name="An C."/>
            <person name="Aqrawi P."/>
            <person name="Bretschneider A."/>
            <person name="Bryant W.B."/>
            <person name="Bucks S."/>
            <person name="Chao H."/>
            <person name="Chevignon G."/>
            <person name="Christen J.M."/>
            <person name="Clarke D.F."/>
            <person name="Dittmer N.T."/>
            <person name="Ferguson L.C.F."/>
            <person name="Garavelou S."/>
            <person name="Gordon K.H.J."/>
            <person name="Gunaratna R.T."/>
            <person name="Han Y."/>
            <person name="Hauser F."/>
            <person name="He Y."/>
            <person name="Heidel-Fischer H."/>
            <person name="Hirsh A."/>
            <person name="Hu Y."/>
            <person name="Jiang H."/>
            <person name="Kalra D."/>
            <person name="Klinner C."/>
            <person name="Konig C."/>
            <person name="Kovar C."/>
            <person name="Kroll A.R."/>
            <person name="Kuwar S.S."/>
            <person name="Lee S.L."/>
            <person name="Lehman R."/>
            <person name="Li K."/>
            <person name="Li Z."/>
            <person name="Liang H."/>
            <person name="Lovelace S."/>
            <person name="Lu Z."/>
            <person name="Mansfield J.H."/>
            <person name="McCulloch K.J."/>
            <person name="Mathew T."/>
            <person name="Morton B."/>
            <person name="Muzny D.M."/>
            <person name="Neunemann D."/>
            <person name="Ongeri F."/>
            <person name="Pauchet Y."/>
            <person name="Pu L.L."/>
            <person name="Pyrousis I."/>
            <person name="Rao X.J."/>
            <person name="Redding A."/>
            <person name="Roesel C."/>
            <person name="Sanchez-Gracia A."/>
            <person name="Schaack S."/>
            <person name="Shukla A."/>
            <person name="Tetreau G."/>
            <person name="Wang Y."/>
            <person name="Xiong G.H."/>
            <person name="Traut W."/>
            <person name="Walsh T.K."/>
            <person name="Worley K.C."/>
            <person name="Wu D."/>
            <person name="Wu W."/>
            <person name="Wu Y.Q."/>
            <person name="Zhang X."/>
            <person name="Zou Z."/>
            <person name="Zucker H."/>
            <person name="Briscoe A.D."/>
            <person name="Burmester T."/>
            <person name="Clem R.J."/>
            <person name="Feyereisen R."/>
            <person name="Grimmelikhuijzen C.J.P."/>
            <person name="Hamodrakas S.J."/>
            <person name="Hansson B.S."/>
            <person name="Huguet E."/>
            <person name="Jermiin L.S."/>
            <person name="Lan Q."/>
            <person name="Lehman H.K."/>
            <person name="Lorenzen M."/>
            <person name="Merzendorfer H."/>
            <person name="Michalopoulos I."/>
            <person name="Morton D.B."/>
            <person name="Muthukrishnan S."/>
            <person name="Oakeshott J.G."/>
            <person name="Palmer W."/>
            <person name="Park Y."/>
            <person name="Passarelli A.L."/>
            <person name="Rozas J."/>
            <person name="Schwartz L.M."/>
            <person name="Smith W."/>
            <person name="Southgate A."/>
            <person name="Vilcinskas A."/>
            <person name="Vogt R."/>
            <person name="Wang P."/>
            <person name="Werren J."/>
            <person name="Yu X.Q."/>
            <person name="Zhou J.J."/>
            <person name="Brown S.J."/>
            <person name="Scherer S.E."/>
            <person name="Richards S."/>
            <person name="Blissard G.W."/>
        </authorList>
    </citation>
    <scope>NUCLEOTIDE SEQUENCE</scope>
</reference>
<feature type="region of interest" description="Disordered" evidence="2">
    <location>
        <begin position="1223"/>
        <end position="1303"/>
    </location>
</feature>
<feature type="region of interest" description="Disordered" evidence="2">
    <location>
        <begin position="138"/>
        <end position="162"/>
    </location>
</feature>
<reference evidence="4" key="2">
    <citation type="submission" date="2020-12" db="EMBL/GenBank/DDBJ databases">
        <authorList>
            <person name="Kanost M."/>
        </authorList>
    </citation>
    <scope>NUCLEOTIDE SEQUENCE</scope>
</reference>
<keyword evidence="5" id="KW-1185">Reference proteome</keyword>
<feature type="coiled-coil region" evidence="1">
    <location>
        <begin position="826"/>
        <end position="863"/>
    </location>
</feature>
<feature type="compositionally biased region" description="Polar residues" evidence="2">
    <location>
        <begin position="47"/>
        <end position="57"/>
    </location>
</feature>
<feature type="compositionally biased region" description="Polar residues" evidence="2">
    <location>
        <begin position="30"/>
        <end position="39"/>
    </location>
</feature>
<feature type="compositionally biased region" description="Low complexity" evidence="2">
    <location>
        <begin position="1105"/>
        <end position="1124"/>
    </location>
</feature>
<dbReference type="SMART" id="SM00454">
    <property type="entry name" value="SAM"/>
    <property type="match status" value="1"/>
</dbReference>
<name>A0A921Z6D6_MANSE</name>
<organism evidence="4 5">
    <name type="scientific">Manduca sexta</name>
    <name type="common">Tobacco hawkmoth</name>
    <name type="synonym">Tobacco hornworm</name>
    <dbReference type="NCBI Taxonomy" id="7130"/>
    <lineage>
        <taxon>Eukaryota</taxon>
        <taxon>Metazoa</taxon>
        <taxon>Ecdysozoa</taxon>
        <taxon>Arthropoda</taxon>
        <taxon>Hexapoda</taxon>
        <taxon>Insecta</taxon>
        <taxon>Pterygota</taxon>
        <taxon>Neoptera</taxon>
        <taxon>Endopterygota</taxon>
        <taxon>Lepidoptera</taxon>
        <taxon>Glossata</taxon>
        <taxon>Ditrysia</taxon>
        <taxon>Bombycoidea</taxon>
        <taxon>Sphingidae</taxon>
        <taxon>Sphinginae</taxon>
        <taxon>Sphingini</taxon>
        <taxon>Manduca</taxon>
    </lineage>
</organism>
<keyword evidence="1" id="KW-0175">Coiled coil</keyword>
<dbReference type="PROSITE" id="PS50105">
    <property type="entry name" value="SAM_DOMAIN"/>
    <property type="match status" value="1"/>
</dbReference>
<feature type="region of interest" description="Disordered" evidence="2">
    <location>
        <begin position="1070"/>
        <end position="1131"/>
    </location>
</feature>
<gene>
    <name evidence="4" type="ORF">O3G_MSEX007513</name>
</gene>
<feature type="compositionally biased region" description="Polar residues" evidence="2">
    <location>
        <begin position="1155"/>
        <end position="1179"/>
    </location>
</feature>
<dbReference type="SUPFAM" id="SSF47769">
    <property type="entry name" value="SAM/Pointed domain"/>
    <property type="match status" value="1"/>
</dbReference>
<evidence type="ECO:0000259" key="3">
    <source>
        <dbReference type="PROSITE" id="PS50105"/>
    </source>
</evidence>